<dbReference type="Gene3D" id="3.40.190.10">
    <property type="entry name" value="Periplasmic binding protein-like II"/>
    <property type="match status" value="2"/>
</dbReference>
<dbReference type="NCBIfam" id="TIGR01098">
    <property type="entry name" value="3A0109s03R"/>
    <property type="match status" value="1"/>
</dbReference>
<evidence type="ECO:0000313" key="5">
    <source>
        <dbReference type="Proteomes" id="UP000554286"/>
    </source>
</evidence>
<dbReference type="Proteomes" id="UP000554286">
    <property type="component" value="Unassembled WGS sequence"/>
</dbReference>
<dbReference type="GO" id="GO:0043190">
    <property type="term" value="C:ATP-binding cassette (ABC) transporter complex"/>
    <property type="evidence" value="ECO:0007669"/>
    <property type="project" value="InterPro"/>
</dbReference>
<dbReference type="EMBL" id="JACIGK010000013">
    <property type="protein sequence ID" value="MBB4266455.1"/>
    <property type="molecule type" value="Genomic_DNA"/>
</dbReference>
<sequence>MSQTRIATRHGAARRALVSGLVSGLVSAMLLMGLAPAMAADEGEPPAPLSLGFMPYLNAEHLIEKYTPLARYLSEALGRPVRVTVASNYAEHIRLTGEDQLDISFLGGSPYVVIGDTYGRKPLLARYEFDGQATFRSVILVAADSPVEDLADLSGKRVAFGNINSTLSTQVPVFMLMRAGVRLEDLADYKHLRNHENVVLGVAFGDFDAGAVAEEVFRESGDAAVRVLAYSPALSTHVFVTRATLAPELRAAITEAMTALRDHPDGPAVLGAISDRLTGFVPATDTDYDLHREILSEVLPVLDP</sequence>
<evidence type="ECO:0000256" key="1">
    <source>
        <dbReference type="ARBA" id="ARBA00007162"/>
    </source>
</evidence>
<gene>
    <name evidence="4" type="ORF">GGD89_002086</name>
</gene>
<feature type="chain" id="PRO_5031139212" evidence="3">
    <location>
        <begin position="40"/>
        <end position="304"/>
    </location>
</feature>
<dbReference type="PANTHER" id="PTHR35841">
    <property type="entry name" value="PHOSPHONATES-BINDING PERIPLASMIC PROTEIN"/>
    <property type="match status" value="1"/>
</dbReference>
<dbReference type="SUPFAM" id="SSF53850">
    <property type="entry name" value="Periplasmic binding protein-like II"/>
    <property type="match status" value="1"/>
</dbReference>
<dbReference type="InterPro" id="IPR005770">
    <property type="entry name" value="PhnD"/>
</dbReference>
<dbReference type="PANTHER" id="PTHR35841:SF1">
    <property type="entry name" value="PHOSPHONATES-BINDING PERIPLASMIC PROTEIN"/>
    <property type="match status" value="1"/>
</dbReference>
<feature type="signal peptide" evidence="3">
    <location>
        <begin position="1"/>
        <end position="39"/>
    </location>
</feature>
<protein>
    <submittedName>
        <fullName evidence="4">Phosphonate transport system substrate-binding protein</fullName>
    </submittedName>
</protein>
<evidence type="ECO:0000313" key="4">
    <source>
        <dbReference type="EMBL" id="MBB4266455.1"/>
    </source>
</evidence>
<comment type="caution">
    <text evidence="4">The sequence shown here is derived from an EMBL/GenBank/DDBJ whole genome shotgun (WGS) entry which is preliminary data.</text>
</comment>
<keyword evidence="2 3" id="KW-0732">Signal</keyword>
<dbReference type="Pfam" id="PF12974">
    <property type="entry name" value="Phosphonate-bd"/>
    <property type="match status" value="1"/>
</dbReference>
<dbReference type="AlphaFoldDB" id="A0A7W6RDD5"/>
<comment type="similarity">
    <text evidence="1">Belongs to the phosphate/phosphite/phosphonate binding protein family.</text>
</comment>
<proteinExistence type="inferred from homology"/>
<name>A0A7W6RDD5_9PROT</name>
<keyword evidence="5" id="KW-1185">Reference proteome</keyword>
<reference evidence="4 5" key="1">
    <citation type="submission" date="2020-08" db="EMBL/GenBank/DDBJ databases">
        <title>Genome sequencing of Purple Non-Sulfur Bacteria from various extreme environments.</title>
        <authorList>
            <person name="Mayer M."/>
        </authorList>
    </citation>
    <scope>NUCLEOTIDE SEQUENCE [LARGE SCALE GENOMIC DNA]</scope>
    <source>
        <strain evidence="4 5">JA131</strain>
    </source>
</reference>
<dbReference type="GO" id="GO:0055085">
    <property type="term" value="P:transmembrane transport"/>
    <property type="evidence" value="ECO:0007669"/>
    <property type="project" value="InterPro"/>
</dbReference>
<evidence type="ECO:0000256" key="3">
    <source>
        <dbReference type="SAM" id="SignalP"/>
    </source>
</evidence>
<organism evidence="4 5">
    <name type="scientific">Roseospira visakhapatnamensis</name>
    <dbReference type="NCBI Taxonomy" id="390880"/>
    <lineage>
        <taxon>Bacteria</taxon>
        <taxon>Pseudomonadati</taxon>
        <taxon>Pseudomonadota</taxon>
        <taxon>Alphaproteobacteria</taxon>
        <taxon>Rhodospirillales</taxon>
        <taxon>Rhodospirillaceae</taxon>
        <taxon>Roseospira</taxon>
    </lineage>
</organism>
<evidence type="ECO:0000256" key="2">
    <source>
        <dbReference type="ARBA" id="ARBA00022729"/>
    </source>
</evidence>
<accession>A0A7W6RDD5</accession>
<dbReference type="RefSeq" id="WP_184044887.1">
    <property type="nucleotide sequence ID" value="NZ_JACIGK010000013.1"/>
</dbReference>